<dbReference type="GO" id="GO:0000976">
    <property type="term" value="F:transcription cis-regulatory region binding"/>
    <property type="evidence" value="ECO:0007669"/>
    <property type="project" value="TreeGrafter"/>
</dbReference>
<dbReference type="Gene3D" id="1.10.10.60">
    <property type="entry name" value="Homeodomain-like"/>
    <property type="match status" value="1"/>
</dbReference>
<reference evidence="7 8" key="1">
    <citation type="submission" date="2017-10" db="EMBL/GenBank/DDBJ databases">
        <title>The new phylogeny of genus Mycobacterium.</title>
        <authorList>
            <person name="Tortoli E."/>
            <person name="Trovato A."/>
            <person name="Cirillo D.M."/>
        </authorList>
    </citation>
    <scope>NUCLEOTIDE SEQUENCE [LARGE SCALE GENOMIC DNA]</scope>
    <source>
        <strain evidence="7 8">CCUG37673</strain>
    </source>
</reference>
<evidence type="ECO:0000256" key="4">
    <source>
        <dbReference type="PROSITE-ProRule" id="PRU00335"/>
    </source>
</evidence>
<dbReference type="GO" id="GO:0003700">
    <property type="term" value="F:DNA-binding transcription factor activity"/>
    <property type="evidence" value="ECO:0007669"/>
    <property type="project" value="TreeGrafter"/>
</dbReference>
<evidence type="ECO:0000313" key="9">
    <source>
        <dbReference type="Proteomes" id="UP000465302"/>
    </source>
</evidence>
<keyword evidence="8" id="KW-1185">Reference proteome</keyword>
<evidence type="ECO:0000313" key="7">
    <source>
        <dbReference type="EMBL" id="PEG41161.1"/>
    </source>
</evidence>
<dbReference type="EMBL" id="BLKS01000004">
    <property type="protein sequence ID" value="GFG55404.1"/>
    <property type="molecule type" value="Genomic_DNA"/>
</dbReference>
<dbReference type="PANTHER" id="PTHR30055">
    <property type="entry name" value="HTH-TYPE TRANSCRIPTIONAL REGULATOR RUTR"/>
    <property type="match status" value="1"/>
</dbReference>
<reference evidence="6 9" key="2">
    <citation type="journal article" date="2019" name="Emerg. Microbes Infect.">
        <title>Comprehensive subspecies identification of 175 nontuberculous mycobacteria species based on 7547 genomic profiles.</title>
        <authorList>
            <person name="Matsumoto Y."/>
            <person name="Kinjo T."/>
            <person name="Motooka D."/>
            <person name="Nabeya D."/>
            <person name="Jung N."/>
            <person name="Uechi K."/>
            <person name="Horii T."/>
            <person name="Iida T."/>
            <person name="Fujita J."/>
            <person name="Nakamura S."/>
        </authorList>
    </citation>
    <scope>NUCLEOTIDE SEQUENCE [LARGE SCALE GENOMIC DNA]</scope>
    <source>
        <strain evidence="6 9">JCM 6377</strain>
    </source>
</reference>
<dbReference type="AlphaFoldDB" id="A0A2A7NCJ1"/>
<dbReference type="InterPro" id="IPR001647">
    <property type="entry name" value="HTH_TetR"/>
</dbReference>
<dbReference type="InterPro" id="IPR050109">
    <property type="entry name" value="HTH-type_TetR-like_transc_reg"/>
</dbReference>
<sequence length="216" mass="23618">MVTQPPITASLQFPVVQPHSTTTDDRQDIIDAAYGCLSEPHSGAIPVAAILERAGLSTRAFYRHFTSKDELFLAMLCQEADALADRLDSIPEEAPGHPVKQLTAWIEVMFELAQDPQLRTHLSVIDSDEVRAAKGYRETRERLHADRARSLEQILACGRDNGVFPLADPQRDAMAISAVVSRSLTVSAPGGADELEAARAHVLDFALRALGGPRRR</sequence>
<keyword evidence="3" id="KW-0804">Transcription</keyword>
<dbReference type="PROSITE" id="PS50977">
    <property type="entry name" value="HTH_TETR_2"/>
    <property type="match status" value="1"/>
</dbReference>
<dbReference type="PRINTS" id="PR00455">
    <property type="entry name" value="HTHTETR"/>
</dbReference>
<evidence type="ECO:0000259" key="5">
    <source>
        <dbReference type="PROSITE" id="PS50977"/>
    </source>
</evidence>
<comment type="caution">
    <text evidence="7">The sequence shown here is derived from an EMBL/GenBank/DDBJ whole genome shotgun (WGS) entry which is preliminary data.</text>
</comment>
<name>A0A2A7NCJ1_MYCAG</name>
<evidence type="ECO:0000313" key="8">
    <source>
        <dbReference type="Proteomes" id="UP000220914"/>
    </source>
</evidence>
<evidence type="ECO:0000256" key="3">
    <source>
        <dbReference type="ARBA" id="ARBA00023163"/>
    </source>
</evidence>
<keyword evidence="2 4" id="KW-0238">DNA-binding</keyword>
<gene>
    <name evidence="7" type="ORF">CQY20_05780</name>
    <name evidence="6" type="ORF">MAGR_68450</name>
</gene>
<dbReference type="OrthoDB" id="3469831at2"/>
<dbReference type="SUPFAM" id="SSF46689">
    <property type="entry name" value="Homeodomain-like"/>
    <property type="match status" value="1"/>
</dbReference>
<dbReference type="EMBL" id="PDCP01000007">
    <property type="protein sequence ID" value="PEG41161.1"/>
    <property type="molecule type" value="Genomic_DNA"/>
</dbReference>
<protein>
    <submittedName>
        <fullName evidence="7">TetR family transcriptional regulator</fullName>
    </submittedName>
</protein>
<dbReference type="Proteomes" id="UP000465302">
    <property type="component" value="Unassembled WGS sequence"/>
</dbReference>
<dbReference type="Gene3D" id="1.10.357.10">
    <property type="entry name" value="Tetracycline Repressor, domain 2"/>
    <property type="match status" value="1"/>
</dbReference>
<keyword evidence="1" id="KW-0805">Transcription regulation</keyword>
<organism evidence="7 8">
    <name type="scientific">Mycolicibacterium agri</name>
    <name type="common">Mycobacterium agri</name>
    <dbReference type="NCBI Taxonomy" id="36811"/>
    <lineage>
        <taxon>Bacteria</taxon>
        <taxon>Bacillati</taxon>
        <taxon>Actinomycetota</taxon>
        <taxon>Actinomycetes</taxon>
        <taxon>Mycobacteriales</taxon>
        <taxon>Mycobacteriaceae</taxon>
        <taxon>Mycolicibacterium</taxon>
    </lineage>
</organism>
<accession>A0A2A7NCJ1</accession>
<dbReference type="Proteomes" id="UP000220914">
    <property type="component" value="Unassembled WGS sequence"/>
</dbReference>
<dbReference type="InterPro" id="IPR036271">
    <property type="entry name" value="Tet_transcr_reg_TetR-rel_C_sf"/>
</dbReference>
<feature type="domain" description="HTH tetR-type" evidence="5">
    <location>
        <begin position="23"/>
        <end position="83"/>
    </location>
</feature>
<evidence type="ECO:0000256" key="1">
    <source>
        <dbReference type="ARBA" id="ARBA00023015"/>
    </source>
</evidence>
<dbReference type="InterPro" id="IPR009057">
    <property type="entry name" value="Homeodomain-like_sf"/>
</dbReference>
<dbReference type="SUPFAM" id="SSF48498">
    <property type="entry name" value="Tetracyclin repressor-like, C-terminal domain"/>
    <property type="match status" value="1"/>
</dbReference>
<evidence type="ECO:0000313" key="6">
    <source>
        <dbReference type="EMBL" id="GFG55404.1"/>
    </source>
</evidence>
<dbReference type="PANTHER" id="PTHR30055:SF234">
    <property type="entry name" value="HTH-TYPE TRANSCRIPTIONAL REGULATOR BETI"/>
    <property type="match status" value="1"/>
</dbReference>
<feature type="DNA-binding region" description="H-T-H motif" evidence="4">
    <location>
        <begin position="46"/>
        <end position="65"/>
    </location>
</feature>
<evidence type="ECO:0000256" key="2">
    <source>
        <dbReference type="ARBA" id="ARBA00023125"/>
    </source>
</evidence>
<reference evidence="6" key="3">
    <citation type="submission" date="2020-02" db="EMBL/GenBank/DDBJ databases">
        <authorList>
            <person name="Matsumoto Y."/>
            <person name="Motooka D."/>
            <person name="Nakamura S."/>
        </authorList>
    </citation>
    <scope>NUCLEOTIDE SEQUENCE</scope>
    <source>
        <strain evidence="6">JCM 6377</strain>
    </source>
</reference>
<proteinExistence type="predicted"/>
<dbReference type="Pfam" id="PF00440">
    <property type="entry name" value="TetR_N"/>
    <property type="match status" value="1"/>
</dbReference>